<dbReference type="InterPro" id="IPR036390">
    <property type="entry name" value="WH_DNA-bd_sf"/>
</dbReference>
<dbReference type="Pfam" id="PF13377">
    <property type="entry name" value="Peripla_BP_3"/>
    <property type="match status" value="1"/>
</dbReference>
<dbReference type="SMART" id="SM00420">
    <property type="entry name" value="HTH_DEOR"/>
    <property type="match status" value="1"/>
</dbReference>
<evidence type="ECO:0000256" key="2">
    <source>
        <dbReference type="ARBA" id="ARBA00023125"/>
    </source>
</evidence>
<dbReference type="InterPro" id="IPR018356">
    <property type="entry name" value="Tscrpt_reg_HTH_DeoR_CS"/>
</dbReference>
<dbReference type="Pfam" id="PF08220">
    <property type="entry name" value="HTH_DeoR"/>
    <property type="match status" value="1"/>
</dbReference>
<dbReference type="Gene3D" id="3.40.50.2300">
    <property type="match status" value="2"/>
</dbReference>
<dbReference type="PROSITE" id="PS00894">
    <property type="entry name" value="HTH_DEOR_1"/>
    <property type="match status" value="1"/>
</dbReference>
<proteinExistence type="predicted"/>
<evidence type="ECO:0000256" key="3">
    <source>
        <dbReference type="ARBA" id="ARBA00023163"/>
    </source>
</evidence>
<dbReference type="RefSeq" id="WP_397712307.1">
    <property type="nucleotide sequence ID" value="NZ_JBIRGN010000003.1"/>
</dbReference>
<sequence>MREPRDVRRQRILAVVESRGEARLSDLADDLEVSVITVRRDVEDLAREGKLRRGHGVARSVGPVERGAPRAEPVAQGAEPAAQGGAVALMVPERHTYLYETMHGARSVLYEAGVRVALHIAPQAEGAERPLVERVLGEEIQGLLIAPRWRTAQEEADYAWLAASGVPTVLMERRPRAGSALHTMDSVCTDHWYGIHLAVDHLVRLGHRRIVLAARDDSPTARALRAAFAEIAASRPEIEDWTVMLSAANAGVGRVREPLDLAARLREHGATGAVLHGDVDALMLVQQLMDHGMRVPQDCSVVAYDDVVAALGSTPLTAVSPPKYEVGRTAAGLLLRRLEELAAPGAVTTQRAELLPELKVRGSTTQVGVV</sequence>
<keyword evidence="6" id="KW-1185">Reference proteome</keyword>
<name>A0ABW7QQW5_9ACTN</name>
<dbReference type="PROSITE" id="PS51000">
    <property type="entry name" value="HTH_DEOR_2"/>
    <property type="match status" value="1"/>
</dbReference>
<comment type="caution">
    <text evidence="5">The sequence shown here is derived from an EMBL/GenBank/DDBJ whole genome shotgun (WGS) entry which is preliminary data.</text>
</comment>
<dbReference type="Proteomes" id="UP001610818">
    <property type="component" value="Unassembled WGS sequence"/>
</dbReference>
<dbReference type="PANTHER" id="PTHR30146:SF155">
    <property type="entry name" value="ALANINE RACEMASE"/>
    <property type="match status" value="1"/>
</dbReference>
<dbReference type="SUPFAM" id="SSF53822">
    <property type="entry name" value="Periplasmic binding protein-like I"/>
    <property type="match status" value="1"/>
</dbReference>
<gene>
    <name evidence="5" type="ORF">ACH4F9_16610</name>
</gene>
<dbReference type="EMBL" id="JBIRGQ010000003">
    <property type="protein sequence ID" value="MFH8546624.1"/>
    <property type="molecule type" value="Genomic_DNA"/>
</dbReference>
<feature type="domain" description="HTH deoR-type" evidence="4">
    <location>
        <begin position="5"/>
        <end position="60"/>
    </location>
</feature>
<evidence type="ECO:0000259" key="4">
    <source>
        <dbReference type="PROSITE" id="PS51000"/>
    </source>
</evidence>
<evidence type="ECO:0000313" key="6">
    <source>
        <dbReference type="Proteomes" id="UP001610818"/>
    </source>
</evidence>
<dbReference type="PRINTS" id="PR00037">
    <property type="entry name" value="HTHLACR"/>
</dbReference>
<reference evidence="5 6" key="1">
    <citation type="submission" date="2024-10" db="EMBL/GenBank/DDBJ databases">
        <title>The Natural Products Discovery Center: Release of the First 8490 Sequenced Strains for Exploring Actinobacteria Biosynthetic Diversity.</title>
        <authorList>
            <person name="Kalkreuter E."/>
            <person name="Kautsar S.A."/>
            <person name="Yang D."/>
            <person name="Bader C.D."/>
            <person name="Teijaro C.N."/>
            <person name="Fluegel L."/>
            <person name="Davis C.M."/>
            <person name="Simpson J.R."/>
            <person name="Lauterbach L."/>
            <person name="Steele A.D."/>
            <person name="Gui C."/>
            <person name="Meng S."/>
            <person name="Li G."/>
            <person name="Viehrig K."/>
            <person name="Ye F."/>
            <person name="Su P."/>
            <person name="Kiefer A.F."/>
            <person name="Nichols A."/>
            <person name="Cepeda A.J."/>
            <person name="Yan W."/>
            <person name="Fan B."/>
            <person name="Jiang Y."/>
            <person name="Adhikari A."/>
            <person name="Zheng C.-J."/>
            <person name="Schuster L."/>
            <person name="Cowan T.M."/>
            <person name="Smanski M.J."/>
            <person name="Chevrette M.G."/>
            <person name="De Carvalho L.P.S."/>
            <person name="Shen B."/>
        </authorList>
    </citation>
    <scope>NUCLEOTIDE SEQUENCE [LARGE SCALE GENOMIC DNA]</scope>
    <source>
        <strain evidence="5 6">NPDC017990</strain>
    </source>
</reference>
<dbReference type="InterPro" id="IPR028082">
    <property type="entry name" value="Peripla_BP_I"/>
</dbReference>
<accession>A0ABW7QQW5</accession>
<protein>
    <submittedName>
        <fullName evidence="5">Substrate-binding domain-containing protein</fullName>
    </submittedName>
</protein>
<dbReference type="InterPro" id="IPR046335">
    <property type="entry name" value="LacI/GalR-like_sensor"/>
</dbReference>
<keyword evidence="1" id="KW-0805">Transcription regulation</keyword>
<organism evidence="5 6">
    <name type="scientific">Streptomyces longisporoflavus</name>
    <dbReference type="NCBI Taxonomy" id="28044"/>
    <lineage>
        <taxon>Bacteria</taxon>
        <taxon>Bacillati</taxon>
        <taxon>Actinomycetota</taxon>
        <taxon>Actinomycetes</taxon>
        <taxon>Kitasatosporales</taxon>
        <taxon>Streptomycetaceae</taxon>
        <taxon>Streptomyces</taxon>
    </lineage>
</organism>
<dbReference type="PANTHER" id="PTHR30146">
    <property type="entry name" value="LACI-RELATED TRANSCRIPTIONAL REPRESSOR"/>
    <property type="match status" value="1"/>
</dbReference>
<dbReference type="InterPro" id="IPR001034">
    <property type="entry name" value="DeoR_HTH"/>
</dbReference>
<dbReference type="SUPFAM" id="SSF46785">
    <property type="entry name" value="Winged helix' DNA-binding domain"/>
    <property type="match status" value="1"/>
</dbReference>
<keyword evidence="3" id="KW-0804">Transcription</keyword>
<evidence type="ECO:0000256" key="1">
    <source>
        <dbReference type="ARBA" id="ARBA00023015"/>
    </source>
</evidence>
<keyword evidence="2" id="KW-0238">DNA-binding</keyword>
<evidence type="ECO:0000313" key="5">
    <source>
        <dbReference type="EMBL" id="MFH8546624.1"/>
    </source>
</evidence>